<keyword evidence="1" id="KW-0472">Membrane</keyword>
<name>A0A8D8NL02_CULPI</name>
<evidence type="ECO:0000256" key="1">
    <source>
        <dbReference type="SAM" id="Phobius"/>
    </source>
</evidence>
<dbReference type="EMBL" id="HBUE01280847">
    <property type="protein sequence ID" value="CAG6568975.1"/>
    <property type="molecule type" value="Transcribed_RNA"/>
</dbReference>
<dbReference type="AlphaFoldDB" id="A0A8D8NL02"/>
<dbReference type="EMBL" id="HBUE01175321">
    <property type="protein sequence ID" value="CAG6517450.1"/>
    <property type="molecule type" value="Transcribed_RNA"/>
</dbReference>
<evidence type="ECO:0000313" key="2">
    <source>
        <dbReference type="EMBL" id="CAG6568975.1"/>
    </source>
</evidence>
<accession>A0A8D8NL02</accession>
<reference evidence="2" key="1">
    <citation type="submission" date="2021-05" db="EMBL/GenBank/DDBJ databases">
        <authorList>
            <person name="Alioto T."/>
            <person name="Alioto T."/>
            <person name="Gomez Garrido J."/>
        </authorList>
    </citation>
    <scope>NUCLEOTIDE SEQUENCE</scope>
</reference>
<feature type="transmembrane region" description="Helical" evidence="1">
    <location>
        <begin position="69"/>
        <end position="91"/>
    </location>
</feature>
<organism evidence="2">
    <name type="scientific">Culex pipiens</name>
    <name type="common">House mosquito</name>
    <dbReference type="NCBI Taxonomy" id="7175"/>
    <lineage>
        <taxon>Eukaryota</taxon>
        <taxon>Metazoa</taxon>
        <taxon>Ecdysozoa</taxon>
        <taxon>Arthropoda</taxon>
        <taxon>Hexapoda</taxon>
        <taxon>Insecta</taxon>
        <taxon>Pterygota</taxon>
        <taxon>Neoptera</taxon>
        <taxon>Endopterygota</taxon>
        <taxon>Diptera</taxon>
        <taxon>Nematocera</taxon>
        <taxon>Culicoidea</taxon>
        <taxon>Culicidae</taxon>
        <taxon>Culicinae</taxon>
        <taxon>Culicini</taxon>
        <taxon>Culex</taxon>
        <taxon>Culex</taxon>
    </lineage>
</organism>
<protein>
    <submittedName>
        <fullName evidence="2">(northern house mosquito) hypothetical protein</fullName>
    </submittedName>
</protein>
<keyword evidence="1" id="KW-1133">Transmembrane helix</keyword>
<sequence length="143" mass="16350">MAPSPNGDHTVRIHGLERFVNASIAGPSRVRQPVQLWTHGQFQSDPRFKGLVRVGLLFLSLQTNRRPVILHRLVLVVLLGDCGLILVWWVLRPAFLVDQRGHRLSALLFPLNRDVLPVDHVKDVPTLVTHRYHNCGHRFELLQ</sequence>
<proteinExistence type="predicted"/>
<keyword evidence="1" id="KW-0812">Transmembrane</keyword>